<name>A0A6A4W0T8_AMPAM</name>
<dbReference type="OrthoDB" id="6260718at2759"/>
<dbReference type="PANTHER" id="PTHR22993">
    <property type="entry name" value="FORMAMIDOPYRIMIDINE-DNA GLYCOSYLASE"/>
    <property type="match status" value="1"/>
</dbReference>
<dbReference type="AlphaFoldDB" id="A0A6A4W0T8"/>
<keyword evidence="12" id="KW-0255">Endonuclease</keyword>
<protein>
    <recommendedName>
        <fullName evidence="2">DNA-(apurinic or apyrimidinic site) lyase</fullName>
        <ecNumber evidence="2">4.2.99.18</ecNumber>
    </recommendedName>
</protein>
<dbReference type="PROSITE" id="PS51068">
    <property type="entry name" value="FPG_CAT"/>
    <property type="match status" value="1"/>
</dbReference>
<dbReference type="Pfam" id="PF01149">
    <property type="entry name" value="Fapy_DNA_glyco"/>
    <property type="match status" value="1"/>
</dbReference>
<dbReference type="SUPFAM" id="SSF46946">
    <property type="entry name" value="S13-like H2TH domain"/>
    <property type="match status" value="1"/>
</dbReference>
<comment type="similarity">
    <text evidence="1">Belongs to the FPG family.</text>
</comment>
<dbReference type="Proteomes" id="UP000440578">
    <property type="component" value="Unassembled WGS sequence"/>
</dbReference>
<evidence type="ECO:0000256" key="3">
    <source>
        <dbReference type="ARBA" id="ARBA00022763"/>
    </source>
</evidence>
<dbReference type="GO" id="GO:0019104">
    <property type="term" value="F:DNA N-glycosylase activity"/>
    <property type="evidence" value="ECO:0007669"/>
    <property type="project" value="InterPro"/>
</dbReference>
<dbReference type="GO" id="GO:0005634">
    <property type="term" value="C:nucleus"/>
    <property type="evidence" value="ECO:0007669"/>
    <property type="project" value="TreeGrafter"/>
</dbReference>
<dbReference type="GO" id="GO:0006284">
    <property type="term" value="P:base-excision repair"/>
    <property type="evidence" value="ECO:0007669"/>
    <property type="project" value="InterPro"/>
</dbReference>
<feature type="compositionally biased region" description="Basic residues" evidence="10">
    <location>
        <begin position="366"/>
        <end position="375"/>
    </location>
</feature>
<evidence type="ECO:0000259" key="11">
    <source>
        <dbReference type="PROSITE" id="PS51068"/>
    </source>
</evidence>
<reference evidence="12 13" key="1">
    <citation type="submission" date="2019-07" db="EMBL/GenBank/DDBJ databases">
        <title>Draft genome assembly of a fouling barnacle, Amphibalanus amphitrite (Darwin, 1854): The first reference genome for Thecostraca.</title>
        <authorList>
            <person name="Kim W."/>
        </authorList>
    </citation>
    <scope>NUCLEOTIDE SEQUENCE [LARGE SCALE GENOMIC DNA]</scope>
    <source>
        <strain evidence="12">SNU_AA5</strain>
        <tissue evidence="12">Soma without cirri and trophi</tissue>
    </source>
</reference>
<keyword evidence="12" id="KW-0540">Nuclease</keyword>
<feature type="compositionally biased region" description="Basic and acidic residues" evidence="10">
    <location>
        <begin position="260"/>
        <end position="275"/>
    </location>
</feature>
<dbReference type="EC" id="4.2.99.18" evidence="2"/>
<evidence type="ECO:0000256" key="8">
    <source>
        <dbReference type="ARBA" id="ARBA00023268"/>
    </source>
</evidence>
<evidence type="ECO:0000256" key="5">
    <source>
        <dbReference type="ARBA" id="ARBA00023125"/>
    </source>
</evidence>
<feature type="compositionally biased region" description="Basic and acidic residues" evidence="10">
    <location>
        <begin position="340"/>
        <end position="355"/>
    </location>
</feature>
<dbReference type="SMART" id="SM01232">
    <property type="entry name" value="H2TH"/>
    <property type="match status" value="1"/>
</dbReference>
<keyword evidence="7" id="KW-0456">Lyase</keyword>
<keyword evidence="8" id="KW-0511">Multifunctional enzyme</keyword>
<keyword evidence="3" id="KW-0227">DNA damage</keyword>
<evidence type="ECO:0000256" key="4">
    <source>
        <dbReference type="ARBA" id="ARBA00022801"/>
    </source>
</evidence>
<evidence type="ECO:0000313" key="12">
    <source>
        <dbReference type="EMBL" id="KAF0298829.1"/>
    </source>
</evidence>
<proteinExistence type="inferred from homology"/>
<dbReference type="InterPro" id="IPR012319">
    <property type="entry name" value="FPG_cat"/>
</dbReference>
<dbReference type="SUPFAM" id="SSF81624">
    <property type="entry name" value="N-terminal domain of MutM-like DNA repair proteins"/>
    <property type="match status" value="1"/>
</dbReference>
<evidence type="ECO:0000256" key="2">
    <source>
        <dbReference type="ARBA" id="ARBA00012720"/>
    </source>
</evidence>
<keyword evidence="6" id="KW-0234">DNA repair</keyword>
<dbReference type="Pfam" id="PF09292">
    <property type="entry name" value="Neil1-DNA_bind"/>
    <property type="match status" value="1"/>
</dbReference>
<organism evidence="12 13">
    <name type="scientific">Amphibalanus amphitrite</name>
    <name type="common">Striped barnacle</name>
    <name type="synonym">Balanus amphitrite</name>
    <dbReference type="NCBI Taxonomy" id="1232801"/>
    <lineage>
        <taxon>Eukaryota</taxon>
        <taxon>Metazoa</taxon>
        <taxon>Ecdysozoa</taxon>
        <taxon>Arthropoda</taxon>
        <taxon>Crustacea</taxon>
        <taxon>Multicrustacea</taxon>
        <taxon>Cirripedia</taxon>
        <taxon>Thoracica</taxon>
        <taxon>Thoracicalcarea</taxon>
        <taxon>Balanomorpha</taxon>
        <taxon>Balanoidea</taxon>
        <taxon>Balanidae</taxon>
        <taxon>Amphibalaninae</taxon>
        <taxon>Amphibalanus</taxon>
    </lineage>
</organism>
<dbReference type="GO" id="GO:0140078">
    <property type="term" value="F:class I DNA-(apurinic or apyrimidinic site) endonuclease activity"/>
    <property type="evidence" value="ECO:0007669"/>
    <property type="project" value="UniProtKB-EC"/>
</dbReference>
<dbReference type="InterPro" id="IPR010979">
    <property type="entry name" value="Ribosomal_uS13-like_H2TH"/>
</dbReference>
<keyword evidence="5" id="KW-0238">DNA-binding</keyword>
<evidence type="ECO:0000256" key="7">
    <source>
        <dbReference type="ARBA" id="ARBA00023239"/>
    </source>
</evidence>
<dbReference type="PANTHER" id="PTHR22993:SF27">
    <property type="entry name" value="ENDONUCLEASE 8-LIKE 1"/>
    <property type="match status" value="1"/>
</dbReference>
<evidence type="ECO:0000256" key="1">
    <source>
        <dbReference type="ARBA" id="ARBA00009409"/>
    </source>
</evidence>
<dbReference type="GO" id="GO:0008270">
    <property type="term" value="F:zinc ion binding"/>
    <property type="evidence" value="ECO:0007669"/>
    <property type="project" value="InterPro"/>
</dbReference>
<feature type="compositionally biased region" description="Basic and acidic residues" evidence="10">
    <location>
        <begin position="399"/>
        <end position="413"/>
    </location>
</feature>
<keyword evidence="9" id="KW-0326">Glycosidase</keyword>
<evidence type="ECO:0000256" key="9">
    <source>
        <dbReference type="ARBA" id="ARBA00023295"/>
    </source>
</evidence>
<accession>A0A6A4W0T8</accession>
<sequence>MPEGPELHLSSRFVKKVGDARQFAGKILERLPANRAPRLDDLNSRLGAAARYTITSWSRGKELMLAIKPLDLPETSKYRPEEWSIRFNFGMTGCFKFTRTDELPKHAKVCFTAVGEPACTLSFVDMRGFGRWTPTSDWSDNRGPCILQERDLFRAHVLASLEASPFSKPICEVMLDQRYFNGVGNYLRAEALHRLGVAPFARARDLLASLPERLEPGRSDLLHMCHQLAAEVVALGGGRRYDVPLDVLHELLPRDGVKEEGVEQNGLKKEVKRESAVQNGLNKEVKEEGDEGKEEVDAFEEWLQCYYQPGMKNLVDHQGRTVWFAGSPGPMVPKARKQRHESSKKADKQSVKSESSDEGSSPPEKRAKRAPRRGTKAVPVEDQAVTDRRVSSRGTAGKESAERTVKVKNEISRKTSTASNKAAGRKGAGKSTKSRSAVVAVLQKTERPSPGQRRSKRISAAARQT</sequence>
<dbReference type="SMART" id="SM00898">
    <property type="entry name" value="Fapy_DNA_glyco"/>
    <property type="match status" value="1"/>
</dbReference>
<feature type="domain" description="Formamidopyrimidine-DNA glycosylase catalytic" evidence="11">
    <location>
        <begin position="2"/>
        <end position="130"/>
    </location>
</feature>
<dbReference type="GO" id="GO:0003684">
    <property type="term" value="F:damaged DNA binding"/>
    <property type="evidence" value="ECO:0007669"/>
    <property type="project" value="InterPro"/>
</dbReference>
<feature type="region of interest" description="Disordered" evidence="10">
    <location>
        <begin position="260"/>
        <end position="293"/>
    </location>
</feature>
<keyword evidence="13" id="KW-1185">Reference proteome</keyword>
<dbReference type="InterPro" id="IPR015886">
    <property type="entry name" value="H2TH_FPG"/>
</dbReference>
<evidence type="ECO:0000256" key="6">
    <source>
        <dbReference type="ARBA" id="ARBA00023204"/>
    </source>
</evidence>
<evidence type="ECO:0000313" key="13">
    <source>
        <dbReference type="Proteomes" id="UP000440578"/>
    </source>
</evidence>
<gene>
    <name evidence="12" type="primary">NEIL1_1</name>
    <name evidence="12" type="ORF">FJT64_003830</name>
</gene>
<dbReference type="SUPFAM" id="SSF57716">
    <property type="entry name" value="Glucocorticoid receptor-like (DNA-binding domain)"/>
    <property type="match status" value="1"/>
</dbReference>
<comment type="caution">
    <text evidence="12">The sequence shown here is derived from an EMBL/GenBank/DDBJ whole genome shotgun (WGS) entry which is preliminary data.</text>
</comment>
<feature type="region of interest" description="Disordered" evidence="10">
    <location>
        <begin position="326"/>
        <end position="465"/>
    </location>
</feature>
<dbReference type="Gene3D" id="1.10.8.50">
    <property type="match status" value="2"/>
</dbReference>
<keyword evidence="4" id="KW-0378">Hydrolase</keyword>
<dbReference type="Gene3D" id="3.20.190.10">
    <property type="entry name" value="MutM-like, N-terminal"/>
    <property type="match status" value="1"/>
</dbReference>
<dbReference type="InterPro" id="IPR035937">
    <property type="entry name" value="FPG_N"/>
</dbReference>
<dbReference type="InterPro" id="IPR015371">
    <property type="entry name" value="Endonuclease-VIII_DNA-bd"/>
</dbReference>
<evidence type="ECO:0000256" key="10">
    <source>
        <dbReference type="SAM" id="MobiDB-lite"/>
    </source>
</evidence>
<dbReference type="EMBL" id="VIIS01001408">
    <property type="protein sequence ID" value="KAF0298829.1"/>
    <property type="molecule type" value="Genomic_DNA"/>
</dbReference>